<keyword evidence="1" id="KW-0472">Membrane</keyword>
<comment type="caution">
    <text evidence="2">The sequence shown here is derived from an EMBL/GenBank/DDBJ whole genome shotgun (WGS) entry which is preliminary data.</text>
</comment>
<sequence length="576" mass="66583">MKSLSIQQLIDGLYKSVSRFPLAILSAILLNFLIIYGIETDIDPSIWYYRSIHGAQLGVPLFIALTLFSESKNFNAIKGTTIKFIGVVLLVIYLFTLPETLTFINFSRWILLSILVLLLVFIAPSLHKGHELHFWVLSKETILIAIECLFYGLVIGLGLFVAISAIHFLFDIHISSNRYPEVMSICLITLSTLFFGGKMPAVAPSQTDVFDYPSILKNFTQFILIPLVLLYLIILYVYGAQIIINQNWPKGYVSYLSIGFSILGLMTIILIYPIRNDINNKWIPLYNKVFLYTLFPIIFLFCAAIWRRISEYGITENRYYLIALGLWLTFISVYTLIKRDKFIKMIPISLAVLCVLVAFGPFSAFNVSKKSQFNRLKLIGEKNHWIDENGHWVNGIEKDVPIKDINESVSIVKYLIKNHGYETLQPLFKDSVSYYVKNIDGKYAQSRVFLGKMNLSKIHHDESQRFNLKNQHYSDLEISGYNYYFTQDLPYGRITNQSNLQISKEKDIQLIINNEDESLLGELIIGEKKYTIPFPLEEEMNYKHKDFLISFDFIDYTKKGNQPIQINNMKFNLFIK</sequence>
<proteinExistence type="predicted"/>
<name>A0A1S1Z2Y8_FLAPC</name>
<evidence type="ECO:0000256" key="1">
    <source>
        <dbReference type="SAM" id="Phobius"/>
    </source>
</evidence>
<keyword evidence="1" id="KW-0812">Transmembrane</keyword>
<organism evidence="2 3">
    <name type="scientific">Flammeovirga pacifica</name>
    <dbReference type="NCBI Taxonomy" id="915059"/>
    <lineage>
        <taxon>Bacteria</taxon>
        <taxon>Pseudomonadati</taxon>
        <taxon>Bacteroidota</taxon>
        <taxon>Cytophagia</taxon>
        <taxon>Cytophagales</taxon>
        <taxon>Flammeovirgaceae</taxon>
        <taxon>Flammeovirga</taxon>
    </lineage>
</organism>
<dbReference type="InterPro" id="IPR025291">
    <property type="entry name" value="DUF4153"/>
</dbReference>
<feature type="transmembrane region" description="Helical" evidence="1">
    <location>
        <begin position="47"/>
        <end position="68"/>
    </location>
</feature>
<gene>
    <name evidence="2" type="ORF">NH26_15405</name>
</gene>
<reference evidence="2 3" key="1">
    <citation type="journal article" date="2012" name="Int. J. Syst. Evol. Microbiol.">
        <title>Flammeovirga pacifica sp. nov., isolated from deep-sea sediment.</title>
        <authorList>
            <person name="Xu H."/>
            <person name="Fu Y."/>
            <person name="Yang N."/>
            <person name="Ding Z."/>
            <person name="Lai Q."/>
            <person name="Zeng R."/>
        </authorList>
    </citation>
    <scope>NUCLEOTIDE SEQUENCE [LARGE SCALE GENOMIC DNA]</scope>
    <source>
        <strain evidence="3">DSM 24597 / LMG 26175 / WPAGA1</strain>
    </source>
</reference>
<feature type="transmembrane region" description="Helical" evidence="1">
    <location>
        <begin position="289"/>
        <end position="307"/>
    </location>
</feature>
<feature type="transmembrane region" description="Helical" evidence="1">
    <location>
        <begin position="182"/>
        <end position="199"/>
    </location>
</feature>
<dbReference type="RefSeq" id="WP_044227537.1">
    <property type="nucleotide sequence ID" value="NZ_JRYR02000001.1"/>
</dbReference>
<feature type="transmembrane region" description="Helical" evidence="1">
    <location>
        <begin position="20"/>
        <end position="38"/>
    </location>
</feature>
<dbReference type="AlphaFoldDB" id="A0A1S1Z2Y8"/>
<dbReference type="Proteomes" id="UP000179797">
    <property type="component" value="Unassembled WGS sequence"/>
</dbReference>
<feature type="transmembrane region" description="Helical" evidence="1">
    <location>
        <begin position="219"/>
        <end position="240"/>
    </location>
</feature>
<feature type="transmembrane region" description="Helical" evidence="1">
    <location>
        <begin position="109"/>
        <end position="127"/>
    </location>
</feature>
<feature type="transmembrane region" description="Helical" evidence="1">
    <location>
        <begin position="343"/>
        <end position="367"/>
    </location>
</feature>
<feature type="transmembrane region" description="Helical" evidence="1">
    <location>
        <begin position="142"/>
        <end position="170"/>
    </location>
</feature>
<evidence type="ECO:0000313" key="2">
    <source>
        <dbReference type="EMBL" id="OHX67639.1"/>
    </source>
</evidence>
<dbReference type="OrthoDB" id="9809196at2"/>
<evidence type="ECO:0000313" key="3">
    <source>
        <dbReference type="Proteomes" id="UP000179797"/>
    </source>
</evidence>
<feature type="transmembrane region" description="Helical" evidence="1">
    <location>
        <begin position="319"/>
        <end position="337"/>
    </location>
</feature>
<feature type="transmembrane region" description="Helical" evidence="1">
    <location>
        <begin position="80"/>
        <end position="97"/>
    </location>
</feature>
<dbReference type="Pfam" id="PF13687">
    <property type="entry name" value="DUF4153"/>
    <property type="match status" value="1"/>
</dbReference>
<accession>A0A1S1Z2Y8</accession>
<keyword evidence="1" id="KW-1133">Transmembrane helix</keyword>
<feature type="transmembrane region" description="Helical" evidence="1">
    <location>
        <begin position="252"/>
        <end position="274"/>
    </location>
</feature>
<evidence type="ECO:0008006" key="4">
    <source>
        <dbReference type="Google" id="ProtNLM"/>
    </source>
</evidence>
<keyword evidence="3" id="KW-1185">Reference proteome</keyword>
<dbReference type="EMBL" id="JRYR02000001">
    <property type="protein sequence ID" value="OHX67639.1"/>
    <property type="molecule type" value="Genomic_DNA"/>
</dbReference>
<protein>
    <recommendedName>
        <fullName evidence="4">DUF4153 domain-containing protein</fullName>
    </recommendedName>
</protein>